<comment type="similarity">
    <text evidence="2">Belongs to the rickettsiale 17 kDa surface antigen family.</text>
</comment>
<evidence type="ECO:0000256" key="3">
    <source>
        <dbReference type="ARBA" id="ARBA00015281"/>
    </source>
</evidence>
<dbReference type="PROSITE" id="PS51257">
    <property type="entry name" value="PROKAR_LIPOPROTEIN"/>
    <property type="match status" value="1"/>
</dbReference>
<sequence>MRLAVTSAAIGALFLTACQTEPGGMGQREGIGTLGGAVVGGVLGNQIGHGSGRVAATAIGALAGGLIGNRVGANMDQQARQQALAAEYQALEYGAPGRPVQWQANSGNYRGEIVPGQTYQINSVDCRDYAHTIYIEGSPQVARGTACRQPDGTWRPVS</sequence>
<evidence type="ECO:0000256" key="4">
    <source>
        <dbReference type="ARBA" id="ARBA00023136"/>
    </source>
</evidence>
<dbReference type="Pfam" id="PF05433">
    <property type="entry name" value="Rick_17kDa_Anti"/>
    <property type="match status" value="1"/>
</dbReference>
<evidence type="ECO:0000259" key="6">
    <source>
        <dbReference type="Pfam" id="PF05433"/>
    </source>
</evidence>
<feature type="domain" description="Glycine zipper 2TM" evidence="6">
    <location>
        <begin position="31"/>
        <end position="72"/>
    </location>
</feature>
<dbReference type="GO" id="GO:0009279">
    <property type="term" value="C:cell outer membrane"/>
    <property type="evidence" value="ECO:0007669"/>
    <property type="project" value="UniProtKB-SubCell"/>
</dbReference>
<keyword evidence="8" id="KW-1185">Reference proteome</keyword>
<proteinExistence type="inferred from homology"/>
<evidence type="ECO:0000256" key="2">
    <source>
        <dbReference type="ARBA" id="ARBA00008681"/>
    </source>
</evidence>
<name>A0A1G5MGQ9_AFIMA</name>
<dbReference type="InterPro" id="IPR008816">
    <property type="entry name" value="Gly_zipper_2TM_dom"/>
</dbReference>
<evidence type="ECO:0000313" key="7">
    <source>
        <dbReference type="EMBL" id="SCZ24353.1"/>
    </source>
</evidence>
<dbReference type="InterPro" id="IPR016364">
    <property type="entry name" value="Surface_antigen_Rickettsia"/>
</dbReference>
<accession>A0A1G5MGQ9</accession>
<dbReference type="PANTHER" id="PTHR35603">
    <property type="match status" value="1"/>
</dbReference>
<comment type="subcellular location">
    <subcellularLocation>
        <location evidence="1">Cell outer membrane</location>
        <topology evidence="1">Lipid-anchor</topology>
    </subcellularLocation>
</comment>
<keyword evidence="4" id="KW-0472">Membrane</keyword>
<organism evidence="7 8">
    <name type="scientific">Afifella marina DSM 2698</name>
    <dbReference type="NCBI Taxonomy" id="1120955"/>
    <lineage>
        <taxon>Bacteria</taxon>
        <taxon>Pseudomonadati</taxon>
        <taxon>Pseudomonadota</taxon>
        <taxon>Alphaproteobacteria</taxon>
        <taxon>Hyphomicrobiales</taxon>
        <taxon>Afifellaceae</taxon>
        <taxon>Afifella</taxon>
    </lineage>
</organism>
<gene>
    <name evidence="7" type="ORF">SAMN03080610_00672</name>
</gene>
<dbReference type="STRING" id="1120955.SAMN03080610_00672"/>
<protein>
    <recommendedName>
        <fullName evidence="3">17 kDa surface antigen</fullName>
    </recommendedName>
</protein>
<dbReference type="RefSeq" id="WP_171904364.1">
    <property type="nucleotide sequence ID" value="NZ_FMVW01000001.1"/>
</dbReference>
<dbReference type="AlphaFoldDB" id="A0A1G5MGQ9"/>
<reference evidence="7 8" key="1">
    <citation type="submission" date="2016-10" db="EMBL/GenBank/DDBJ databases">
        <authorList>
            <person name="de Groot N.N."/>
        </authorList>
    </citation>
    <scope>NUCLEOTIDE SEQUENCE [LARGE SCALE GENOMIC DNA]</scope>
    <source>
        <strain evidence="7 8">DSM 2698</strain>
    </source>
</reference>
<evidence type="ECO:0000256" key="5">
    <source>
        <dbReference type="ARBA" id="ARBA00023288"/>
    </source>
</evidence>
<dbReference type="PANTHER" id="PTHR35603:SF2">
    <property type="entry name" value="OUTER MEMBRANE LIPOPROTEIN"/>
    <property type="match status" value="1"/>
</dbReference>
<dbReference type="Proteomes" id="UP000199347">
    <property type="component" value="Unassembled WGS sequence"/>
</dbReference>
<evidence type="ECO:0000256" key="1">
    <source>
        <dbReference type="ARBA" id="ARBA00004459"/>
    </source>
</evidence>
<dbReference type="PIRSF" id="PIRSF002721">
    <property type="entry name" value="Surface_antigen_Rickettsia"/>
    <property type="match status" value="1"/>
</dbReference>
<keyword evidence="5" id="KW-0449">Lipoprotein</keyword>
<dbReference type="EMBL" id="FMVW01000001">
    <property type="protein sequence ID" value="SCZ24353.1"/>
    <property type="molecule type" value="Genomic_DNA"/>
</dbReference>
<dbReference type="InterPro" id="IPR051407">
    <property type="entry name" value="Bact_OM_lipoprot/Surf_antigen"/>
</dbReference>
<evidence type="ECO:0000313" key="8">
    <source>
        <dbReference type="Proteomes" id="UP000199347"/>
    </source>
</evidence>